<evidence type="ECO:0000256" key="1">
    <source>
        <dbReference type="SAM" id="Phobius"/>
    </source>
</evidence>
<dbReference type="Proteomes" id="UP001589609">
    <property type="component" value="Unassembled WGS sequence"/>
</dbReference>
<name>A0ABV5WFA0_9BACI</name>
<keyword evidence="1" id="KW-0812">Transmembrane</keyword>
<dbReference type="Pfam" id="PF11553">
    <property type="entry name" value="DUF3231"/>
    <property type="match status" value="2"/>
</dbReference>
<dbReference type="Gene3D" id="1.20.1260.10">
    <property type="match status" value="2"/>
</dbReference>
<comment type="caution">
    <text evidence="2">The sequence shown here is derived from an EMBL/GenBank/DDBJ whole genome shotgun (WGS) entry which is preliminary data.</text>
</comment>
<protein>
    <submittedName>
        <fullName evidence="2">DUF3231 family protein</fullName>
    </submittedName>
</protein>
<sequence>MNSSHNPKLTSAEIAALWTQYVNETAGICFHKHMMEHIEDKDIKDVFEYAVSLSFKHIEKIKVFLTSENFPTPIGFTSQDVIPGAPRLFSDILCLHYLNILSIHGCHGYSGAVTTCSRRDIRDYFTSCDASAVELCNRTKDILQEKGVYSRPPVVSPPERSDFVKNDNFLVGWFGEKRPLSCIEISNIYFNLKKSILAKAASVAFRQVSQSEQVRNFLSKVLSSIDNHVQMFQDVLNTEGLSSPPMLESEVTDSTFSPFSDRLMMFQVGFLFSTALVYYGTGLASSPRKDLTLKYAKAISGDLKIGNDWLDLMIENGWLEQPPLAGDRKA</sequence>
<keyword evidence="1" id="KW-0472">Membrane</keyword>
<organism evidence="2 3">
    <name type="scientific">Ectobacillus funiculus</name>
    <dbReference type="NCBI Taxonomy" id="137993"/>
    <lineage>
        <taxon>Bacteria</taxon>
        <taxon>Bacillati</taxon>
        <taxon>Bacillota</taxon>
        <taxon>Bacilli</taxon>
        <taxon>Bacillales</taxon>
        <taxon>Bacillaceae</taxon>
        <taxon>Ectobacillus</taxon>
    </lineage>
</organism>
<keyword evidence="3" id="KW-1185">Reference proteome</keyword>
<feature type="transmembrane region" description="Helical" evidence="1">
    <location>
        <begin position="264"/>
        <end position="284"/>
    </location>
</feature>
<evidence type="ECO:0000313" key="3">
    <source>
        <dbReference type="Proteomes" id="UP001589609"/>
    </source>
</evidence>
<dbReference type="RefSeq" id="WP_379949584.1">
    <property type="nucleotide sequence ID" value="NZ_JBHMAF010000068.1"/>
</dbReference>
<accession>A0ABV5WFA0</accession>
<proteinExistence type="predicted"/>
<dbReference type="InterPro" id="IPR021617">
    <property type="entry name" value="DUF3231"/>
</dbReference>
<dbReference type="EMBL" id="JBHMAF010000068">
    <property type="protein sequence ID" value="MFB9759285.1"/>
    <property type="molecule type" value="Genomic_DNA"/>
</dbReference>
<dbReference type="InterPro" id="IPR012347">
    <property type="entry name" value="Ferritin-like"/>
</dbReference>
<keyword evidence="1" id="KW-1133">Transmembrane helix</keyword>
<reference evidence="2 3" key="1">
    <citation type="submission" date="2024-09" db="EMBL/GenBank/DDBJ databases">
        <authorList>
            <person name="Sun Q."/>
            <person name="Mori K."/>
        </authorList>
    </citation>
    <scope>NUCLEOTIDE SEQUENCE [LARGE SCALE GENOMIC DNA]</scope>
    <source>
        <strain evidence="2 3">JCM 11201</strain>
    </source>
</reference>
<evidence type="ECO:0000313" key="2">
    <source>
        <dbReference type="EMBL" id="MFB9759285.1"/>
    </source>
</evidence>
<gene>
    <name evidence="2" type="ORF">ACFFMS_12630</name>
</gene>